<feature type="region of interest" description="Disordered" evidence="11">
    <location>
        <begin position="390"/>
        <end position="411"/>
    </location>
</feature>
<dbReference type="GO" id="GO:0005886">
    <property type="term" value="C:plasma membrane"/>
    <property type="evidence" value="ECO:0007669"/>
    <property type="project" value="TreeGrafter"/>
</dbReference>
<dbReference type="Gene3D" id="3.40.50.720">
    <property type="entry name" value="NAD(P)-binding Rossmann-like Domain"/>
    <property type="match status" value="1"/>
</dbReference>
<comment type="similarity">
    <text evidence="2">Belongs to the monovalent cation:proton antiporter 2 (CPA2) transporter (TC 2.A.37) family.</text>
</comment>
<accession>A0A5J6WKA4</accession>
<evidence type="ECO:0000256" key="11">
    <source>
        <dbReference type="SAM" id="MobiDB-lite"/>
    </source>
</evidence>
<evidence type="ECO:0000256" key="1">
    <source>
        <dbReference type="ARBA" id="ARBA00004127"/>
    </source>
</evidence>
<reference evidence="14 15" key="1">
    <citation type="submission" date="2019-09" db="EMBL/GenBank/DDBJ databases">
        <title>Hybrid Assembly of the complete Genome of the Deep-Sea Bacterium Moritella marina from long Nanopore and Illumina reads.</title>
        <authorList>
            <person name="Magin S."/>
            <person name="Georgoulis A."/>
            <person name="Papadimitriou K."/>
            <person name="Iliakis G."/>
            <person name="Vorgias C.E."/>
        </authorList>
    </citation>
    <scope>NUCLEOTIDE SEQUENCE [LARGE SCALE GENOMIC DNA]</scope>
    <source>
        <strain evidence="14 15">MP-1</strain>
    </source>
</reference>
<feature type="transmembrane region" description="Helical" evidence="12">
    <location>
        <begin position="220"/>
        <end position="253"/>
    </location>
</feature>
<keyword evidence="4" id="KW-0050">Antiport</keyword>
<dbReference type="InterPro" id="IPR038770">
    <property type="entry name" value="Na+/solute_symporter_sf"/>
</dbReference>
<feature type="transmembrane region" description="Helical" evidence="12">
    <location>
        <begin position="361"/>
        <end position="379"/>
    </location>
</feature>
<dbReference type="GO" id="GO:0008324">
    <property type="term" value="F:monoatomic cation transmembrane transporter activity"/>
    <property type="evidence" value="ECO:0007669"/>
    <property type="project" value="InterPro"/>
</dbReference>
<dbReference type="InterPro" id="IPR004771">
    <property type="entry name" value="K/H_exchanger"/>
</dbReference>
<evidence type="ECO:0000256" key="4">
    <source>
        <dbReference type="ARBA" id="ARBA00022449"/>
    </source>
</evidence>
<dbReference type="GO" id="GO:0015297">
    <property type="term" value="F:antiporter activity"/>
    <property type="evidence" value="ECO:0007669"/>
    <property type="project" value="UniProtKB-KW"/>
</dbReference>
<dbReference type="KEGG" id="mmaa:FR932_02815"/>
<feature type="transmembrane region" description="Helical" evidence="12">
    <location>
        <begin position="31"/>
        <end position="49"/>
    </location>
</feature>
<dbReference type="Pfam" id="PF02254">
    <property type="entry name" value="TrkA_N"/>
    <property type="match status" value="1"/>
</dbReference>
<dbReference type="PANTHER" id="PTHR46157:SF4">
    <property type="entry name" value="K(+) EFFLUX ANTIPORTER 3, CHLOROPLASTIC"/>
    <property type="match status" value="1"/>
</dbReference>
<keyword evidence="5" id="KW-0633">Potassium transport</keyword>
<evidence type="ECO:0000313" key="14">
    <source>
        <dbReference type="EMBL" id="QFI36842.1"/>
    </source>
</evidence>
<comment type="subcellular location">
    <subcellularLocation>
        <location evidence="1">Endomembrane system</location>
        <topology evidence="1">Multi-pass membrane protein</topology>
    </subcellularLocation>
</comment>
<dbReference type="RefSeq" id="WP_019443034.1">
    <property type="nucleotide sequence ID" value="NZ_ALOE01000039.1"/>
</dbReference>
<evidence type="ECO:0000256" key="5">
    <source>
        <dbReference type="ARBA" id="ARBA00022538"/>
    </source>
</evidence>
<feature type="transmembrane region" description="Helical" evidence="12">
    <location>
        <begin position="299"/>
        <end position="322"/>
    </location>
</feature>
<feature type="transmembrane region" description="Helical" evidence="12">
    <location>
        <begin position="183"/>
        <end position="208"/>
    </location>
</feature>
<dbReference type="Pfam" id="PF00999">
    <property type="entry name" value="Na_H_Exchanger"/>
    <property type="match status" value="1"/>
</dbReference>
<evidence type="ECO:0000259" key="13">
    <source>
        <dbReference type="PROSITE" id="PS51201"/>
    </source>
</evidence>
<keyword evidence="6 12" id="KW-0812">Transmembrane</keyword>
<evidence type="ECO:0000256" key="3">
    <source>
        <dbReference type="ARBA" id="ARBA00022448"/>
    </source>
</evidence>
<evidence type="ECO:0000256" key="7">
    <source>
        <dbReference type="ARBA" id="ARBA00022958"/>
    </source>
</evidence>
<feature type="compositionally biased region" description="Basic residues" evidence="11">
    <location>
        <begin position="390"/>
        <end position="401"/>
    </location>
</feature>
<name>A0A5J6WKA4_MORMI</name>
<keyword evidence="7" id="KW-0630">Potassium</keyword>
<keyword evidence="10 12" id="KW-0472">Membrane</keyword>
<keyword evidence="8 12" id="KW-1133">Transmembrane helix</keyword>
<dbReference type="InterPro" id="IPR006153">
    <property type="entry name" value="Cation/H_exchanger_TM"/>
</dbReference>
<dbReference type="GO" id="GO:1902600">
    <property type="term" value="P:proton transmembrane transport"/>
    <property type="evidence" value="ECO:0007669"/>
    <property type="project" value="InterPro"/>
</dbReference>
<feature type="transmembrane region" description="Helical" evidence="12">
    <location>
        <begin position="112"/>
        <end position="131"/>
    </location>
</feature>
<dbReference type="AlphaFoldDB" id="A0A5J6WKA4"/>
<dbReference type="EMBL" id="CP044399">
    <property type="protein sequence ID" value="QFI36842.1"/>
    <property type="molecule type" value="Genomic_DNA"/>
</dbReference>
<evidence type="ECO:0000313" key="15">
    <source>
        <dbReference type="Proteomes" id="UP000327424"/>
    </source>
</evidence>
<proteinExistence type="inferred from homology"/>
<feature type="transmembrane region" description="Helical" evidence="12">
    <location>
        <begin position="328"/>
        <end position="349"/>
    </location>
</feature>
<dbReference type="InterPro" id="IPR003148">
    <property type="entry name" value="RCK_N"/>
</dbReference>
<organism evidence="14 15">
    <name type="scientific">Moritella marina ATCC 15381</name>
    <dbReference type="NCBI Taxonomy" id="1202962"/>
    <lineage>
        <taxon>Bacteria</taxon>
        <taxon>Pseudomonadati</taxon>
        <taxon>Pseudomonadota</taxon>
        <taxon>Gammaproteobacteria</taxon>
        <taxon>Alteromonadales</taxon>
        <taxon>Moritellaceae</taxon>
        <taxon>Moritella</taxon>
    </lineage>
</organism>
<feature type="transmembrane region" description="Helical" evidence="12">
    <location>
        <begin position="151"/>
        <end position="171"/>
    </location>
</feature>
<dbReference type="SUPFAM" id="SSF51735">
    <property type="entry name" value="NAD(P)-binding Rossmann-fold domains"/>
    <property type="match status" value="1"/>
</dbReference>
<dbReference type="Gene3D" id="1.20.1530.20">
    <property type="match status" value="1"/>
</dbReference>
<evidence type="ECO:0000256" key="9">
    <source>
        <dbReference type="ARBA" id="ARBA00023065"/>
    </source>
</evidence>
<feature type="transmembrane region" description="Helical" evidence="12">
    <location>
        <begin position="86"/>
        <end position="106"/>
    </location>
</feature>
<feature type="transmembrane region" description="Helical" evidence="12">
    <location>
        <begin position="55"/>
        <end position="74"/>
    </location>
</feature>
<dbReference type="NCBIfam" id="TIGR00932">
    <property type="entry name" value="2a37"/>
    <property type="match status" value="1"/>
</dbReference>
<dbReference type="OrthoDB" id="9781411at2"/>
<sequence>MEHGVLFNIFIYLAAGVVAVPIAKRLGLGSVLGYLIAGVIVGPYALSLISNQEDVMHVAEFGVVMMLFLVGLELRPALLWQLKMPILGTGGLQLCATTLCIFLILLACGLAWQTALAIGLIVALSSTAIVLQNLQERELMKTEAGKNAFAVLLFQDIAVIPILSLLPLLVIQDTAIVESTTSGWLSALMIAGVIAGIIIGGHFLVVPLLRIIASSRSREIFIATALALVVGIALAMEAVGLSAALGTFLAGVVLADSEYRHELESDIEPFKSLLLGIFFISVGASIDFTLLLDQPILVAMLVTGLIAVKFIVLFITGIVFKIQRSQNWLFSCALAQGGEFAFVLTSFALQRQVLDNEIASLLVLVVTLSMVFTPLLLIINDKIIAPSFKRKQPNGNKKSKKATPEHQIPDDTDSSVIIAGFGGFGQVVGRLLHGYHINTTILENDVGQIELLQQFKYKVFYGDAEQLNLLHAAGADNAKLFIIAVESASRTKRILIQVKKHFPHLNVLVRATDRNHAQQLIRLGADHVFRESLDSGISLGVEALKALGMRANQAHRAGQVFRRHDEAVLHEEAKRINEQEPEFVNRSLTERRILKKLLGLDALTYYDNLNDAWSTEAHSNEEKNTVGNLAAAHKHNKSASEQS</sequence>
<protein>
    <submittedName>
        <fullName evidence="14">Potassium transporter</fullName>
    </submittedName>
</protein>
<keyword evidence="15" id="KW-1185">Reference proteome</keyword>
<evidence type="ECO:0000256" key="12">
    <source>
        <dbReference type="SAM" id="Phobius"/>
    </source>
</evidence>
<dbReference type="GO" id="GO:0006813">
    <property type="term" value="P:potassium ion transport"/>
    <property type="evidence" value="ECO:0007669"/>
    <property type="project" value="UniProtKB-KW"/>
</dbReference>
<dbReference type="PROSITE" id="PS51201">
    <property type="entry name" value="RCK_N"/>
    <property type="match status" value="1"/>
</dbReference>
<feature type="transmembrane region" description="Helical" evidence="12">
    <location>
        <begin position="273"/>
        <end position="292"/>
    </location>
</feature>
<dbReference type="FunFam" id="3.40.50.720:FF:000036">
    <property type="entry name" value="Glutathione-regulated potassium-efflux system protein KefB"/>
    <property type="match status" value="1"/>
</dbReference>
<evidence type="ECO:0000256" key="2">
    <source>
        <dbReference type="ARBA" id="ARBA00005551"/>
    </source>
</evidence>
<feature type="transmembrane region" description="Helical" evidence="12">
    <location>
        <begin position="6"/>
        <end position="24"/>
    </location>
</feature>
<gene>
    <name evidence="14" type="ORF">FR932_02815</name>
</gene>
<dbReference type="InterPro" id="IPR036291">
    <property type="entry name" value="NAD(P)-bd_dom_sf"/>
</dbReference>
<dbReference type="PANTHER" id="PTHR46157">
    <property type="entry name" value="K(+) EFFLUX ANTIPORTER 3, CHLOROPLASTIC"/>
    <property type="match status" value="1"/>
</dbReference>
<evidence type="ECO:0000256" key="10">
    <source>
        <dbReference type="ARBA" id="ARBA00023136"/>
    </source>
</evidence>
<evidence type="ECO:0000256" key="8">
    <source>
        <dbReference type="ARBA" id="ARBA00022989"/>
    </source>
</evidence>
<keyword evidence="3" id="KW-0813">Transport</keyword>
<feature type="domain" description="RCK N-terminal" evidence="13">
    <location>
        <begin position="413"/>
        <end position="529"/>
    </location>
</feature>
<dbReference type="GO" id="GO:0012505">
    <property type="term" value="C:endomembrane system"/>
    <property type="evidence" value="ECO:0007669"/>
    <property type="project" value="UniProtKB-SubCell"/>
</dbReference>
<dbReference type="Proteomes" id="UP000327424">
    <property type="component" value="Chromosome"/>
</dbReference>
<keyword evidence="9" id="KW-0406">Ion transport</keyword>
<evidence type="ECO:0000256" key="6">
    <source>
        <dbReference type="ARBA" id="ARBA00022692"/>
    </source>
</evidence>